<dbReference type="PANTHER" id="PTHR42825">
    <property type="entry name" value="AMINO ACID AMINOTRANSFERASE"/>
    <property type="match status" value="1"/>
</dbReference>
<sequence>MATVPAWDKLGFDFTETRSMVKYNWKDGAWDAGTLTTDLNVTIHGLSNVLHYGQGIFEGLKAHHCKDGQVRVFNSGANAARLASGCQRLAMPEVSPEMFDEGLDRLIADNMDFVPPYGSGGSMYIRPFLFGHGAKLGLGPAPEYSLCMIASPVGAYYKGGLTAIDGVVVEGYDRAAPSGVGHIKAAGNYAPDVLPSSQQKALGYPICLYLDAKENAYVEEFSTSNFLGVTKEGTLVTPYSPSILPSCTKRVVMQLARDMGIKVEERPVAWSEVGDLAEVAACGTAVVLTPIQSLTRVGEVLRFDGFPTISRLYEAVTAIQIGEAPDAHGYTRAVGLRPHEAC</sequence>
<dbReference type="NCBIfam" id="TIGR01123">
    <property type="entry name" value="ilvE_II"/>
    <property type="match status" value="1"/>
</dbReference>
<reference evidence="7" key="1">
    <citation type="submission" date="2021-01" db="EMBL/GenBank/DDBJ databases">
        <authorList>
            <person name="Corre E."/>
            <person name="Pelletier E."/>
            <person name="Niang G."/>
            <person name="Scheremetjew M."/>
            <person name="Finn R."/>
            <person name="Kale V."/>
            <person name="Holt S."/>
            <person name="Cochrane G."/>
            <person name="Meng A."/>
            <person name="Brown T."/>
            <person name="Cohen L."/>
        </authorList>
    </citation>
    <scope>NUCLEOTIDE SEQUENCE</scope>
    <source>
        <strain evidence="7">CCMP1374</strain>
    </source>
</reference>
<dbReference type="Pfam" id="PF01063">
    <property type="entry name" value="Aminotran_4"/>
    <property type="match status" value="1"/>
</dbReference>
<dbReference type="PIRSF" id="PIRSF006468">
    <property type="entry name" value="BCAT1"/>
    <property type="match status" value="1"/>
</dbReference>
<accession>A0A7S0H6X8</accession>
<keyword evidence="4" id="KW-0808">Transferase</keyword>
<proteinExistence type="inferred from homology"/>
<dbReference type="GO" id="GO:0009081">
    <property type="term" value="P:branched-chain amino acid metabolic process"/>
    <property type="evidence" value="ECO:0007669"/>
    <property type="project" value="InterPro"/>
</dbReference>
<dbReference type="Gene3D" id="3.30.470.10">
    <property type="match status" value="1"/>
</dbReference>
<dbReference type="EMBL" id="HBEP01002861">
    <property type="protein sequence ID" value="CAD8469400.1"/>
    <property type="molecule type" value="Transcribed_RNA"/>
</dbReference>
<dbReference type="InterPro" id="IPR001544">
    <property type="entry name" value="Aminotrans_IV"/>
</dbReference>
<evidence type="ECO:0000256" key="4">
    <source>
        <dbReference type="ARBA" id="ARBA00022679"/>
    </source>
</evidence>
<organism evidence="7">
    <name type="scientific">Phaeocystis antarctica</name>
    <dbReference type="NCBI Taxonomy" id="33657"/>
    <lineage>
        <taxon>Eukaryota</taxon>
        <taxon>Haptista</taxon>
        <taxon>Haptophyta</taxon>
        <taxon>Prymnesiophyceae</taxon>
        <taxon>Phaeocystales</taxon>
        <taxon>Phaeocystaceae</taxon>
        <taxon>Phaeocystis</taxon>
    </lineage>
</organism>
<dbReference type="InterPro" id="IPR043132">
    <property type="entry name" value="BCAT-like_C"/>
</dbReference>
<comment type="cofactor">
    <cofactor evidence="1">
        <name>pyridoxal 5'-phosphate</name>
        <dbReference type="ChEBI" id="CHEBI:597326"/>
    </cofactor>
</comment>
<evidence type="ECO:0000256" key="5">
    <source>
        <dbReference type="ARBA" id="ARBA00022898"/>
    </source>
</evidence>
<dbReference type="CDD" id="cd01557">
    <property type="entry name" value="BCAT_beta_family"/>
    <property type="match status" value="1"/>
</dbReference>
<evidence type="ECO:0000256" key="3">
    <source>
        <dbReference type="ARBA" id="ARBA00022576"/>
    </source>
</evidence>
<comment type="similarity">
    <text evidence="2">Belongs to the class-IV pyridoxal-phosphate-dependent aminotransferase family.</text>
</comment>
<dbReference type="InterPro" id="IPR005786">
    <property type="entry name" value="B_amino_transII"/>
</dbReference>
<feature type="modified residue" description="N6-(pyridoxal phosphate)lysine" evidence="6">
    <location>
        <position position="184"/>
    </location>
</feature>
<protein>
    <recommendedName>
        <fullName evidence="8">Branched-chain-amino-acid transaminase</fullName>
    </recommendedName>
</protein>
<dbReference type="InterPro" id="IPR043131">
    <property type="entry name" value="BCAT-like_N"/>
</dbReference>
<dbReference type="PANTHER" id="PTHR42825:SF2">
    <property type="entry name" value="BRANCHED-CHAIN-AMINO-ACID AMINOTRANSFERASE 3, CHLOROPLASTIC-RELATED"/>
    <property type="match status" value="1"/>
</dbReference>
<evidence type="ECO:0000256" key="2">
    <source>
        <dbReference type="ARBA" id="ARBA00009320"/>
    </source>
</evidence>
<dbReference type="InterPro" id="IPR033939">
    <property type="entry name" value="BCAT_family"/>
</dbReference>
<keyword evidence="5" id="KW-0663">Pyridoxal phosphate</keyword>
<dbReference type="NCBIfam" id="NF009897">
    <property type="entry name" value="PRK13357.1"/>
    <property type="match status" value="1"/>
</dbReference>
<evidence type="ECO:0000256" key="6">
    <source>
        <dbReference type="PIRSR" id="PIRSR006468-1"/>
    </source>
</evidence>
<dbReference type="GO" id="GO:0004084">
    <property type="term" value="F:branched-chain-amino-acid transaminase activity"/>
    <property type="evidence" value="ECO:0007669"/>
    <property type="project" value="InterPro"/>
</dbReference>
<keyword evidence="3" id="KW-0032">Aminotransferase</keyword>
<dbReference type="Gene3D" id="3.20.10.10">
    <property type="entry name" value="D-amino Acid Aminotransferase, subunit A, domain 2"/>
    <property type="match status" value="1"/>
</dbReference>
<evidence type="ECO:0000313" key="7">
    <source>
        <dbReference type="EMBL" id="CAD8469400.1"/>
    </source>
</evidence>
<evidence type="ECO:0000256" key="1">
    <source>
        <dbReference type="ARBA" id="ARBA00001933"/>
    </source>
</evidence>
<evidence type="ECO:0008006" key="8">
    <source>
        <dbReference type="Google" id="ProtNLM"/>
    </source>
</evidence>
<dbReference type="InterPro" id="IPR036038">
    <property type="entry name" value="Aminotransferase-like"/>
</dbReference>
<name>A0A7S0H6X8_9EUKA</name>
<dbReference type="AlphaFoldDB" id="A0A7S0H6X8"/>
<dbReference type="SUPFAM" id="SSF56752">
    <property type="entry name" value="D-aminoacid aminotransferase-like PLP-dependent enzymes"/>
    <property type="match status" value="1"/>
</dbReference>
<gene>
    <name evidence="7" type="ORF">PANT1444_LOCUS1617</name>
</gene>